<reference evidence="2 3" key="1">
    <citation type="submission" date="2012-09" db="EMBL/GenBank/DDBJ databases">
        <title>The Genome Sequence of Bacteroides oleiciplenus YIT 12058.</title>
        <authorList>
            <consortium name="The Broad Institute Genome Sequencing Platform"/>
            <person name="Earl A."/>
            <person name="Ward D."/>
            <person name="Feldgarden M."/>
            <person name="Gevers D."/>
            <person name="Morotomi M."/>
            <person name="Walker B."/>
            <person name="Young S.K."/>
            <person name="Zeng Q."/>
            <person name="Gargeya S."/>
            <person name="Fitzgerald M."/>
            <person name="Haas B."/>
            <person name="Abouelleil A."/>
            <person name="Alvarado L."/>
            <person name="Arachchi H.M."/>
            <person name="Berlin A.M."/>
            <person name="Chapman S.B."/>
            <person name="Goldberg J."/>
            <person name="Griggs A."/>
            <person name="Gujja S."/>
            <person name="Hansen M."/>
            <person name="Howarth C."/>
            <person name="Imamovic A."/>
            <person name="Larimer J."/>
            <person name="McCowen C."/>
            <person name="Montmayeur A."/>
            <person name="Murphy C."/>
            <person name="Neiman D."/>
            <person name="Pearson M."/>
            <person name="Priest M."/>
            <person name="Roberts A."/>
            <person name="Saif S."/>
            <person name="Shea T."/>
            <person name="Sisk P."/>
            <person name="Sykes S."/>
            <person name="Wortman J."/>
            <person name="Nusbaum C."/>
            <person name="Birren B."/>
        </authorList>
    </citation>
    <scope>NUCLEOTIDE SEQUENCE [LARGE SCALE GENOMIC DNA]</scope>
    <source>
        <strain evidence="2 3">YIT 12058</strain>
    </source>
</reference>
<dbReference type="AlphaFoldDB" id="K9E7U0"/>
<evidence type="ECO:0000259" key="1">
    <source>
        <dbReference type="Pfam" id="PF00535"/>
    </source>
</evidence>
<evidence type="ECO:0000313" key="2">
    <source>
        <dbReference type="EMBL" id="EKU91881.1"/>
    </source>
</evidence>
<feature type="domain" description="Glycosyltransferase 2-like" evidence="1">
    <location>
        <begin position="13"/>
        <end position="120"/>
    </location>
</feature>
<dbReference type="Pfam" id="PF00535">
    <property type="entry name" value="Glycos_transf_2"/>
    <property type="match status" value="1"/>
</dbReference>
<dbReference type="GO" id="GO:0016758">
    <property type="term" value="F:hexosyltransferase activity"/>
    <property type="evidence" value="ECO:0007669"/>
    <property type="project" value="UniProtKB-ARBA"/>
</dbReference>
<keyword evidence="3" id="KW-1185">Reference proteome</keyword>
<accession>K9E7U0</accession>
<evidence type="ECO:0000313" key="3">
    <source>
        <dbReference type="Proteomes" id="UP000009872"/>
    </source>
</evidence>
<dbReference type="EMBL" id="ADLF01000003">
    <property type="protein sequence ID" value="EKU91881.1"/>
    <property type="molecule type" value="Genomic_DNA"/>
</dbReference>
<dbReference type="HOGENOM" id="CLU_025996_2_1_10"/>
<protein>
    <recommendedName>
        <fullName evidence="1">Glycosyltransferase 2-like domain-containing protein</fullName>
    </recommendedName>
</protein>
<dbReference type="Proteomes" id="UP000009872">
    <property type="component" value="Unassembled WGS sequence"/>
</dbReference>
<name>K9E7U0_9BACE</name>
<dbReference type="eggNOG" id="COG0463">
    <property type="taxonomic scope" value="Bacteria"/>
</dbReference>
<dbReference type="OrthoDB" id="9802649at2"/>
<dbReference type="SUPFAM" id="SSF53448">
    <property type="entry name" value="Nucleotide-diphospho-sugar transferases"/>
    <property type="match status" value="1"/>
</dbReference>
<proteinExistence type="predicted"/>
<dbReference type="PANTHER" id="PTHR22916">
    <property type="entry name" value="GLYCOSYLTRANSFERASE"/>
    <property type="match status" value="1"/>
</dbReference>
<dbReference type="Gene3D" id="3.90.550.10">
    <property type="entry name" value="Spore Coat Polysaccharide Biosynthesis Protein SpsA, Chain A"/>
    <property type="match status" value="1"/>
</dbReference>
<dbReference type="STRING" id="742727.HMPREF9447_00867"/>
<organism evidence="2 3">
    <name type="scientific">Bacteroides oleiciplenus YIT 12058</name>
    <dbReference type="NCBI Taxonomy" id="742727"/>
    <lineage>
        <taxon>Bacteria</taxon>
        <taxon>Pseudomonadati</taxon>
        <taxon>Bacteroidota</taxon>
        <taxon>Bacteroidia</taxon>
        <taxon>Bacteroidales</taxon>
        <taxon>Bacteroidaceae</taxon>
        <taxon>Bacteroides</taxon>
    </lineage>
</organism>
<dbReference type="RefSeq" id="WP_009128383.1">
    <property type="nucleotide sequence ID" value="NZ_JH992940.1"/>
</dbReference>
<comment type="caution">
    <text evidence="2">The sequence shown here is derived from an EMBL/GenBank/DDBJ whole genome shotgun (WGS) entry which is preliminary data.</text>
</comment>
<sequence>MDNRQTNYPSVAVLMSTYNGGSFLHDQIQSIFQQNEVNVELIIRDDGSKDSTLNIINEFCNHSTNLNLFKGVNIGCKKSFFELARYASQNLTSCEYFAFSDQDDVWFPDKLSSAIKKLEALSEKSPNLYTCRTLLVDSELKPLFVKKSKTAFRGTVEEAVMFQPSPGCVMVFNKVLLDLYVKINIDEMLLHDDSLYKTCLICGGNVVYDDKEHMYYRQHSNNTIGGNQSSFRRYKRWLRMFFDSKCERSNAIKSLLLTHDNDIPLDIKKRIVCVVNYKKKYTERIKLLFSPRFVTGQLCINVIFKISVLFGRF</sequence>
<dbReference type="PANTHER" id="PTHR22916:SF3">
    <property type="entry name" value="UDP-GLCNAC:BETAGAL BETA-1,3-N-ACETYLGLUCOSAMINYLTRANSFERASE-LIKE PROTEIN 1"/>
    <property type="match status" value="1"/>
</dbReference>
<gene>
    <name evidence="2" type="ORF">HMPREF9447_00867</name>
</gene>
<dbReference type="InterPro" id="IPR001173">
    <property type="entry name" value="Glyco_trans_2-like"/>
</dbReference>
<dbReference type="InterPro" id="IPR029044">
    <property type="entry name" value="Nucleotide-diphossugar_trans"/>
</dbReference>
<dbReference type="PATRIC" id="fig|742727.4.peg.870"/>